<feature type="transmembrane region" description="Helical" evidence="1">
    <location>
        <begin position="448"/>
        <end position="469"/>
    </location>
</feature>
<dbReference type="EMBL" id="JXUW01000002">
    <property type="protein sequence ID" value="KJE77940.1"/>
    <property type="molecule type" value="Genomic_DNA"/>
</dbReference>
<dbReference type="Proteomes" id="UP000032336">
    <property type="component" value="Unassembled WGS sequence"/>
</dbReference>
<keyword evidence="1" id="KW-0472">Membrane</keyword>
<dbReference type="eggNOG" id="COG4485">
    <property type="taxonomic scope" value="Bacteria"/>
</dbReference>
<dbReference type="OrthoDB" id="3752109at2"/>
<dbReference type="STRING" id="1121877.FEAC_03120"/>
<feature type="transmembrane region" description="Helical" evidence="1">
    <location>
        <begin position="83"/>
        <end position="111"/>
    </location>
</feature>
<feature type="transmembrane region" description="Helical" evidence="1">
    <location>
        <begin position="181"/>
        <end position="213"/>
    </location>
</feature>
<evidence type="ECO:0000313" key="2">
    <source>
        <dbReference type="EMBL" id="KJE77940.1"/>
    </source>
</evidence>
<feature type="transmembrane region" description="Helical" evidence="1">
    <location>
        <begin position="847"/>
        <end position="868"/>
    </location>
</feature>
<evidence type="ECO:0008006" key="4">
    <source>
        <dbReference type="Google" id="ProtNLM"/>
    </source>
</evidence>
<dbReference type="PATRIC" id="fig|1121877.4.peg.341"/>
<reference evidence="2 3" key="1">
    <citation type="submission" date="2015-01" db="EMBL/GenBank/DDBJ databases">
        <title>Draft genome of the acidophilic iron oxidizer Ferrimicrobium acidiphilum strain T23.</title>
        <authorList>
            <person name="Poehlein A."/>
            <person name="Eisen S."/>
            <person name="Schloemann M."/>
            <person name="Johnson B.D."/>
            <person name="Daniel R."/>
            <person name="Muehling M."/>
        </authorList>
    </citation>
    <scope>NUCLEOTIDE SEQUENCE [LARGE SCALE GENOMIC DNA]</scope>
    <source>
        <strain evidence="2 3">T23</strain>
    </source>
</reference>
<protein>
    <recommendedName>
        <fullName evidence="4">Bacterial membrane protein YfhO</fullName>
    </recommendedName>
</protein>
<keyword evidence="1" id="KW-0812">Transmembrane</keyword>
<feature type="transmembrane region" description="Helical" evidence="1">
    <location>
        <begin position="403"/>
        <end position="428"/>
    </location>
</feature>
<feature type="transmembrane region" description="Helical" evidence="1">
    <location>
        <begin position="332"/>
        <end position="359"/>
    </location>
</feature>
<organism evidence="2 3">
    <name type="scientific">Ferrimicrobium acidiphilum DSM 19497</name>
    <dbReference type="NCBI Taxonomy" id="1121877"/>
    <lineage>
        <taxon>Bacteria</taxon>
        <taxon>Bacillati</taxon>
        <taxon>Actinomycetota</taxon>
        <taxon>Acidimicrobiia</taxon>
        <taxon>Acidimicrobiales</taxon>
        <taxon>Acidimicrobiaceae</taxon>
        <taxon>Ferrimicrobium</taxon>
    </lineage>
</organism>
<evidence type="ECO:0000313" key="3">
    <source>
        <dbReference type="Proteomes" id="UP000032336"/>
    </source>
</evidence>
<sequence>MNAEASRGNHLTYRNWLIVALLPVLTLILPALLGHPPVIGDNATQNISLRWLVAQDYRAGHLPTWDPFNWDGTPLLAGFNAGALYPLMVLFILLPANVAMTLTLALCWLLAEVAVAKIAETIGISRWFAVAAGVVFVGTGAFTAQVVHIDMIEGDLASLFALLFLLRLIDASSSHARIANAVGLAISFACAIFAGAPEAMLASLVALGVLFVVRIGYRSLGLGALLATVVAAVVALGLSTPQWLTGLAYTALSNRAHLPANYAGIGPFGYRFLPLILFPFAYGGYSGGYLPNYFGNYNPTEITIAITAVGLAFAIVAIATRHLTTIKPWAKTFLVTLMIVAALLALGSNTPVATLIYHLPLFNLQRLAARYIIDIDLAGVLLAAAGAEYFWDNGRIRPLNNLVTCLLALLGLVTLIVGLTIEIAPQFAFRLVSTNSVPSGRGLLEVRLYVIIEILVTIGVIAVLLWPKLAPRISSSGDRSLKVHTVRKLLLAALAFQMFGMAIQFVVLPSFFEPEGNATAPAASQLISGSERYGLYDPRLYLYSRAIDANEQLDRNVFTHTNSIQGYASLSLATYNNLTQTKIQSTLDPSLISLYHKRLNLDLLITSRRYLRVPVAHLSPTALAHHTHRPILQPRGASAFFVGDISGAKSILIRPGAGVSSIQVTVKTLAGSPFVVSNANVNTNGWVPINLPKSVTANVLTSVTVRTHSRLAHARRFDIVVNAGTQKLDVTGPLVNHLNPLQWRSFQGKYSSIDFASLHPTSGFLRSNPTVTILSQHQATNGTLTAKLDVQRPSTVTTTLAYAPGWRASANTGQQLRIINHDGLIALRVPAGISSLTMAYSAPRLRISLILGALSALTLVGLGGYTWVDRKRTI</sequence>
<keyword evidence="1" id="KW-1133">Transmembrane helix</keyword>
<feature type="transmembrane region" description="Helical" evidence="1">
    <location>
        <begin position="489"/>
        <end position="512"/>
    </location>
</feature>
<evidence type="ECO:0000256" key="1">
    <source>
        <dbReference type="SAM" id="Phobius"/>
    </source>
</evidence>
<dbReference type="AlphaFoldDB" id="A0A0D8FXK0"/>
<name>A0A0D8FXK0_9ACTN</name>
<gene>
    <name evidence="2" type="ORF">FEAC_03120</name>
</gene>
<feature type="transmembrane region" description="Helical" evidence="1">
    <location>
        <begin position="123"/>
        <end position="145"/>
    </location>
</feature>
<comment type="caution">
    <text evidence="2">The sequence shown here is derived from an EMBL/GenBank/DDBJ whole genome shotgun (WGS) entry which is preliminary data.</text>
</comment>
<proteinExistence type="predicted"/>
<feature type="transmembrane region" description="Helical" evidence="1">
    <location>
        <begin position="12"/>
        <end position="33"/>
    </location>
</feature>
<feature type="transmembrane region" description="Helical" evidence="1">
    <location>
        <begin position="219"/>
        <end position="239"/>
    </location>
</feature>
<dbReference type="GeneID" id="78371657"/>
<feature type="transmembrane region" description="Helical" evidence="1">
    <location>
        <begin position="302"/>
        <end position="320"/>
    </location>
</feature>
<feature type="transmembrane region" description="Helical" evidence="1">
    <location>
        <begin position="260"/>
        <end position="282"/>
    </location>
</feature>
<accession>A0A0D8FXK0</accession>
<dbReference type="RefSeq" id="WP_035388362.1">
    <property type="nucleotide sequence ID" value="NZ_JQKF01000002.1"/>
</dbReference>
<keyword evidence="3" id="KW-1185">Reference proteome</keyword>